<reference evidence="3 4" key="1">
    <citation type="submission" date="2016-03" db="EMBL/GenBank/DDBJ databases">
        <title>Draft Genome Sequence of the Strain BR 10245 (Bradyrhizobium sp.) isolated from nodules of Centrolobium paraense.</title>
        <authorList>
            <person name="Simoes-Araujo J.L.Sr."/>
            <person name="Barauna A.C."/>
            <person name="Silva K."/>
            <person name="Zilli J.E."/>
        </authorList>
    </citation>
    <scope>NUCLEOTIDE SEQUENCE [LARGE SCALE GENOMIC DNA]</scope>
    <source>
        <strain evidence="3 4">BR 10245</strain>
    </source>
</reference>
<evidence type="ECO:0000313" key="4">
    <source>
        <dbReference type="Proteomes" id="UP000076959"/>
    </source>
</evidence>
<organism evidence="3 4">
    <name type="scientific">Bradyrhizobium centrolobii</name>
    <dbReference type="NCBI Taxonomy" id="1505087"/>
    <lineage>
        <taxon>Bacteria</taxon>
        <taxon>Pseudomonadati</taxon>
        <taxon>Pseudomonadota</taxon>
        <taxon>Alphaproteobacteria</taxon>
        <taxon>Hyphomicrobiales</taxon>
        <taxon>Nitrobacteraceae</taxon>
        <taxon>Bradyrhizobium</taxon>
    </lineage>
</organism>
<protein>
    <submittedName>
        <fullName evidence="3">Uncharacterized protein</fullName>
    </submittedName>
</protein>
<proteinExistence type="predicted"/>
<keyword evidence="1" id="KW-0732">Signal</keyword>
<dbReference type="AlphaFoldDB" id="A0A176Z1L5"/>
<dbReference type="EMBL" id="LUUB01000030">
    <property type="protein sequence ID" value="OAF14300.1"/>
    <property type="molecule type" value="Genomic_DNA"/>
</dbReference>
<name>A0A176Z1L5_9BRAD</name>
<dbReference type="EMBL" id="LUUB01000128">
    <property type="protein sequence ID" value="OAE96998.1"/>
    <property type="molecule type" value="Genomic_DNA"/>
</dbReference>
<feature type="chain" id="PRO_5011160355" evidence="1">
    <location>
        <begin position="25"/>
        <end position="103"/>
    </location>
</feature>
<dbReference type="RefSeq" id="WP_063696015.1">
    <property type="nucleotide sequence ID" value="NZ_LUUB01000009.1"/>
</dbReference>
<sequence length="103" mass="12357">MGKPIAILLSSAAFAALAASSADAMPISRSTVPTLNVEQVRWVCNEWGRCWHQRDYYRPYGYYRRYDDDEWRQRYRYRHSYGYYGPRWGGYGWRRGLEDDNEQ</sequence>
<dbReference type="Proteomes" id="UP000076959">
    <property type="component" value="Unassembled WGS sequence"/>
</dbReference>
<evidence type="ECO:0000313" key="3">
    <source>
        <dbReference type="EMBL" id="OAF14300.1"/>
    </source>
</evidence>
<evidence type="ECO:0000313" key="2">
    <source>
        <dbReference type="EMBL" id="OAE96998.1"/>
    </source>
</evidence>
<keyword evidence="4" id="KW-1185">Reference proteome</keyword>
<feature type="signal peptide" evidence="1">
    <location>
        <begin position="1"/>
        <end position="24"/>
    </location>
</feature>
<accession>A0A176Z1L5</accession>
<gene>
    <name evidence="2" type="ORF">AYJ54_36170</name>
    <name evidence="3" type="ORF">AYJ54_42855</name>
</gene>
<evidence type="ECO:0000256" key="1">
    <source>
        <dbReference type="SAM" id="SignalP"/>
    </source>
</evidence>
<comment type="caution">
    <text evidence="3">The sequence shown here is derived from an EMBL/GenBank/DDBJ whole genome shotgun (WGS) entry which is preliminary data.</text>
</comment>